<evidence type="ECO:0000313" key="1">
    <source>
        <dbReference type="EMBL" id="CAD2205761.1"/>
    </source>
</evidence>
<name>A0A6V7Y2P8_MELEN</name>
<accession>A0A6V7Y2P8</accession>
<gene>
    <name evidence="1" type="ORF">MENT_LOCUS59602</name>
</gene>
<proteinExistence type="predicted"/>
<organism evidence="1 2">
    <name type="scientific">Meloidogyne enterolobii</name>
    <name type="common">Root-knot nematode worm</name>
    <name type="synonym">Meloidogyne mayaguensis</name>
    <dbReference type="NCBI Taxonomy" id="390850"/>
    <lineage>
        <taxon>Eukaryota</taxon>
        <taxon>Metazoa</taxon>
        <taxon>Ecdysozoa</taxon>
        <taxon>Nematoda</taxon>
        <taxon>Chromadorea</taxon>
        <taxon>Rhabditida</taxon>
        <taxon>Tylenchina</taxon>
        <taxon>Tylenchomorpha</taxon>
        <taxon>Tylenchoidea</taxon>
        <taxon>Meloidogynidae</taxon>
        <taxon>Meloidogyninae</taxon>
        <taxon>Meloidogyne</taxon>
    </lineage>
</organism>
<comment type="caution">
    <text evidence="1">The sequence shown here is derived from an EMBL/GenBank/DDBJ whole genome shotgun (WGS) entry which is preliminary data.</text>
</comment>
<dbReference type="Proteomes" id="UP000580250">
    <property type="component" value="Unassembled WGS sequence"/>
</dbReference>
<reference evidence="1 2" key="1">
    <citation type="submission" date="2020-08" db="EMBL/GenBank/DDBJ databases">
        <authorList>
            <person name="Koutsovoulos G."/>
            <person name="Danchin GJ E."/>
        </authorList>
    </citation>
    <scope>NUCLEOTIDE SEQUENCE [LARGE SCALE GENOMIC DNA]</scope>
</reference>
<dbReference type="AlphaFoldDB" id="A0A6V7Y2P8"/>
<evidence type="ECO:0000313" key="2">
    <source>
        <dbReference type="Proteomes" id="UP000580250"/>
    </source>
</evidence>
<sequence length="62" mass="7448">MRASIHFLDYIYLFPLFPPQNNLLLFFSRSLIESTNPLFLLLKYSFKPHQLLAFLPLQPYKM</sequence>
<dbReference type="EMBL" id="CAJEWN010002910">
    <property type="protein sequence ID" value="CAD2205761.1"/>
    <property type="molecule type" value="Genomic_DNA"/>
</dbReference>
<protein>
    <submittedName>
        <fullName evidence="1">Uncharacterized protein</fullName>
    </submittedName>
</protein>